<dbReference type="Gene3D" id="2.30.40.10">
    <property type="entry name" value="Urease, subunit C, domain 1"/>
    <property type="match status" value="1"/>
</dbReference>
<dbReference type="GO" id="GO:0006046">
    <property type="term" value="P:N-acetylglucosamine catabolic process"/>
    <property type="evidence" value="ECO:0007669"/>
    <property type="project" value="TreeGrafter"/>
</dbReference>
<sequence>AVRVAARAGPGVAGALRRATAVPARFLGLSGHGRLRVGARADLVHLSDALEVRRVWRAADWSG</sequence>
<dbReference type="Gene3D" id="3.20.20.140">
    <property type="entry name" value="Metal-dependent hydrolases"/>
    <property type="match status" value="1"/>
</dbReference>
<dbReference type="RefSeq" id="WP_201158592.1">
    <property type="nucleotide sequence ID" value="NZ_NHSD01000326.1"/>
</dbReference>
<dbReference type="Proteomes" id="UP000706333">
    <property type="component" value="Unassembled WGS sequence"/>
</dbReference>
<evidence type="ECO:0000313" key="3">
    <source>
        <dbReference type="EMBL" id="MBK5928831.1"/>
    </source>
</evidence>
<proteinExistence type="predicted"/>
<protein>
    <recommendedName>
        <fullName evidence="2">Amidohydrolase 3 domain-containing protein</fullName>
    </recommendedName>
</protein>
<evidence type="ECO:0000313" key="4">
    <source>
        <dbReference type="Proteomes" id="UP000706333"/>
    </source>
</evidence>
<keyword evidence="1" id="KW-0378">Hydrolase</keyword>
<comment type="caution">
    <text evidence="3">The sequence shown here is derived from an EMBL/GenBank/DDBJ whole genome shotgun (WGS) entry which is preliminary data.</text>
</comment>
<dbReference type="AlphaFoldDB" id="A0A934WK80"/>
<accession>A0A934WK80</accession>
<evidence type="ECO:0000259" key="2">
    <source>
        <dbReference type="Pfam" id="PF07969"/>
    </source>
</evidence>
<dbReference type="EMBL" id="NHSD01000326">
    <property type="protein sequence ID" value="MBK5928831.1"/>
    <property type="molecule type" value="Genomic_DNA"/>
</dbReference>
<gene>
    <name evidence="3" type="ORF">CCR87_16060</name>
</gene>
<dbReference type="SUPFAM" id="SSF51338">
    <property type="entry name" value="Composite domain of metallo-dependent hydrolases"/>
    <property type="match status" value="1"/>
</dbReference>
<feature type="non-terminal residue" evidence="3">
    <location>
        <position position="1"/>
    </location>
</feature>
<reference evidence="3" key="2">
    <citation type="journal article" date="2020" name="Microorganisms">
        <title>Osmotic Adaptation and Compatible Solute Biosynthesis of Phototrophic Bacteria as Revealed from Genome Analyses.</title>
        <authorList>
            <person name="Imhoff J.F."/>
            <person name="Rahn T."/>
            <person name="Kunzel S."/>
            <person name="Keller A."/>
            <person name="Neulinger S.C."/>
        </authorList>
    </citation>
    <scope>NUCLEOTIDE SEQUENCE</scope>
    <source>
        <strain evidence="3">LMG 28126</strain>
    </source>
</reference>
<dbReference type="PANTHER" id="PTHR11113">
    <property type="entry name" value="N-ACETYLGLUCOSAMINE-6-PHOSPHATE DEACETYLASE"/>
    <property type="match status" value="1"/>
</dbReference>
<organism evidence="3 4">
    <name type="scientific">Rhodobaculum claviforme</name>
    <dbReference type="NCBI Taxonomy" id="1549854"/>
    <lineage>
        <taxon>Bacteria</taxon>
        <taxon>Pseudomonadati</taxon>
        <taxon>Pseudomonadota</taxon>
        <taxon>Alphaproteobacteria</taxon>
        <taxon>Rhodobacterales</taxon>
        <taxon>Paracoccaceae</taxon>
        <taxon>Rhodobaculum</taxon>
    </lineage>
</organism>
<reference evidence="3" key="1">
    <citation type="submission" date="2017-05" db="EMBL/GenBank/DDBJ databases">
        <authorList>
            <person name="Imhoff J.F."/>
            <person name="Rahn T."/>
            <person name="Kuenzel S."/>
            <person name="Neulinger S.C."/>
        </authorList>
    </citation>
    <scope>NUCLEOTIDE SEQUENCE</scope>
    <source>
        <strain evidence="3">LMG 28126</strain>
    </source>
</reference>
<name>A0A934WK80_9RHOB</name>
<keyword evidence="4" id="KW-1185">Reference proteome</keyword>
<dbReference type="Pfam" id="PF07969">
    <property type="entry name" value="Amidohydro_3"/>
    <property type="match status" value="1"/>
</dbReference>
<dbReference type="GO" id="GO:0008448">
    <property type="term" value="F:N-acetylglucosamine-6-phosphate deacetylase activity"/>
    <property type="evidence" value="ECO:0007669"/>
    <property type="project" value="TreeGrafter"/>
</dbReference>
<dbReference type="PANTHER" id="PTHR11113:SF14">
    <property type="entry name" value="N-ACETYLGLUCOSAMINE-6-PHOSPHATE DEACETYLASE"/>
    <property type="match status" value="1"/>
</dbReference>
<evidence type="ECO:0000256" key="1">
    <source>
        <dbReference type="ARBA" id="ARBA00022801"/>
    </source>
</evidence>
<feature type="domain" description="Amidohydrolase 3" evidence="2">
    <location>
        <begin position="15"/>
        <end position="51"/>
    </location>
</feature>
<dbReference type="InterPro" id="IPR011059">
    <property type="entry name" value="Metal-dep_hydrolase_composite"/>
</dbReference>
<dbReference type="InterPro" id="IPR013108">
    <property type="entry name" value="Amidohydro_3"/>
</dbReference>